<feature type="region of interest" description="Disordered" evidence="1">
    <location>
        <begin position="404"/>
        <end position="425"/>
    </location>
</feature>
<organism evidence="2 3">
    <name type="scientific">Microbacterium deminutum</name>
    <dbReference type="NCBI Taxonomy" id="344164"/>
    <lineage>
        <taxon>Bacteria</taxon>
        <taxon>Bacillati</taxon>
        <taxon>Actinomycetota</taxon>
        <taxon>Actinomycetes</taxon>
        <taxon>Micrococcales</taxon>
        <taxon>Microbacteriaceae</taxon>
        <taxon>Microbacterium</taxon>
    </lineage>
</organism>
<evidence type="ECO:0000256" key="1">
    <source>
        <dbReference type="SAM" id="MobiDB-lite"/>
    </source>
</evidence>
<proteinExistence type="predicted"/>
<dbReference type="PANTHER" id="PTHR30528:SF0">
    <property type="entry name" value="CYTOPLASMIC PROTEIN"/>
    <property type="match status" value="1"/>
</dbReference>
<protein>
    <submittedName>
        <fullName evidence="2">Winged helix-turn-helix domain-containing protein</fullName>
    </submittedName>
</protein>
<comment type="caution">
    <text evidence="2">The sequence shown here is derived from an EMBL/GenBank/DDBJ whole genome shotgun (WGS) entry which is preliminary data.</text>
</comment>
<dbReference type="EMBL" id="BAAAOG010000003">
    <property type="protein sequence ID" value="GAA1958343.1"/>
    <property type="molecule type" value="Genomic_DNA"/>
</dbReference>
<evidence type="ECO:0000313" key="3">
    <source>
        <dbReference type="Proteomes" id="UP001499933"/>
    </source>
</evidence>
<dbReference type="RefSeq" id="WP_344094250.1">
    <property type="nucleotide sequence ID" value="NZ_BAAAOG010000003.1"/>
</dbReference>
<gene>
    <name evidence="2" type="ORF">GCM10009776_20850</name>
</gene>
<sequence>MKATLSAPEARRIALAAQGFARPRPTTPGTRQLNLALERMATLQIDSVNVFARSHYMPLFSRVGPYDTAALDRLLFARRSPYVEYWAHMASFIPSRDWGLFRFRMDANRAKYGSDPDGWFNHNRGIVDWVRGELGERGPLRPAEIEHDAKKGARGPWWDWDVVKHALEFLWMFGEVAIAGRRGFERRYALAEQVIPAEVLASPVERADAIHELIRRAAIAYGVATASDLADYWRIMDRPAVMTAIRDLEAAGELVPVTVAGWQSAGRPAKAWLHRDAALPRRVDATAILTPFDPVVWFRSRAERLFDFEYRIEIYTPAPKRRYGYYSLPVLVGDDIVGRVDLKADRASSTLLVQSAWWEHGTPPDAAARVADELRSAAKWQRLKSISVSRWGDAVDDLADVLSEARRHDGGTPEPAALADDEPTG</sequence>
<dbReference type="PANTHER" id="PTHR30528">
    <property type="entry name" value="CYTOPLASMIC PROTEIN"/>
    <property type="match status" value="1"/>
</dbReference>
<accession>A0ABP5C616</accession>
<evidence type="ECO:0000313" key="2">
    <source>
        <dbReference type="EMBL" id="GAA1958343.1"/>
    </source>
</evidence>
<name>A0ABP5C616_9MICO</name>
<dbReference type="Pfam" id="PF06224">
    <property type="entry name" value="AlkZ-like"/>
    <property type="match status" value="1"/>
</dbReference>
<keyword evidence="3" id="KW-1185">Reference proteome</keyword>
<dbReference type="Proteomes" id="UP001499933">
    <property type="component" value="Unassembled WGS sequence"/>
</dbReference>
<dbReference type="InterPro" id="IPR009351">
    <property type="entry name" value="AlkZ-like"/>
</dbReference>
<reference evidence="3" key="1">
    <citation type="journal article" date="2019" name="Int. J. Syst. Evol. Microbiol.">
        <title>The Global Catalogue of Microorganisms (GCM) 10K type strain sequencing project: providing services to taxonomists for standard genome sequencing and annotation.</title>
        <authorList>
            <consortium name="The Broad Institute Genomics Platform"/>
            <consortium name="The Broad Institute Genome Sequencing Center for Infectious Disease"/>
            <person name="Wu L."/>
            <person name="Ma J."/>
        </authorList>
    </citation>
    <scope>NUCLEOTIDE SEQUENCE [LARGE SCALE GENOMIC DNA]</scope>
    <source>
        <strain evidence="3">JCM 14901</strain>
    </source>
</reference>